<dbReference type="AlphaFoldDB" id="A0A0D2F0G0"/>
<dbReference type="STRING" id="348802.A0A0D2F0G0"/>
<dbReference type="RefSeq" id="XP_013320999.1">
    <property type="nucleotide sequence ID" value="XM_013465545.1"/>
</dbReference>
<evidence type="ECO:0000313" key="4">
    <source>
        <dbReference type="Proteomes" id="UP000054342"/>
    </source>
</evidence>
<dbReference type="SUPFAM" id="SSF51735">
    <property type="entry name" value="NAD(P)-binding Rossmann-fold domains"/>
    <property type="match status" value="1"/>
</dbReference>
<evidence type="ECO:0000256" key="2">
    <source>
        <dbReference type="SAM" id="MobiDB-lite"/>
    </source>
</evidence>
<dbReference type="InterPro" id="IPR002347">
    <property type="entry name" value="SDR_fam"/>
</dbReference>
<keyword evidence="4" id="KW-1185">Reference proteome</keyword>
<dbReference type="GeneID" id="25322539"/>
<dbReference type="PANTHER" id="PTHR43658:SF8">
    <property type="entry name" value="17-BETA-HYDROXYSTEROID DEHYDROGENASE 14-RELATED"/>
    <property type="match status" value="1"/>
</dbReference>
<evidence type="ECO:0000313" key="3">
    <source>
        <dbReference type="EMBL" id="KIW60415.1"/>
    </source>
</evidence>
<dbReference type="Proteomes" id="UP000054342">
    <property type="component" value="Unassembled WGS sequence"/>
</dbReference>
<dbReference type="Pfam" id="PF13561">
    <property type="entry name" value="adh_short_C2"/>
    <property type="match status" value="1"/>
</dbReference>
<dbReference type="PANTHER" id="PTHR43658">
    <property type="entry name" value="SHORT-CHAIN DEHYDROGENASE/REDUCTASE"/>
    <property type="match status" value="1"/>
</dbReference>
<dbReference type="GO" id="GO:0005739">
    <property type="term" value="C:mitochondrion"/>
    <property type="evidence" value="ECO:0007669"/>
    <property type="project" value="TreeGrafter"/>
</dbReference>
<feature type="region of interest" description="Disordered" evidence="2">
    <location>
        <begin position="129"/>
        <end position="155"/>
    </location>
</feature>
<sequence length="449" mass="49545">MSVKNLPSCRSIERSLRAANFFASCRIIRHPIFRSSSTNSKPPGGAGISPHRGEEYGDPSRDTYDTELPELTQSLDSFVSSFQQDSEAIPDFNSPETGDQNQRMSLTEPEPRIRFIQAANRSFSAGYVEDDHVHNDDSPNREHPTDPSNPNSGSTWLSRLKLENDMATKNYEKAKLAPGSKCANRSILVTGGTTGIGFAVAKRALLEGASHVHIFAGTIPGGAYAVKRLKKITGLDDAPVSFFLPDPERMFPVPRFEFNTLVNCAAVQNPTPLSKYNFDDKTWYVNVALPGWFMKTLLRRYASIGGRKIGGLDHRPNELESRLNSTSWCSVNLSNLMATQGGYGMPEFAASQSAISTLTRMMVLECGNAYVKYRDVMPPFRANNLVHGLIDTPSNDNHMSRGVQEEVRQKTPLGRFGTMDEVADAVMFLLDNPYANNCTLNLDGGFSAR</sequence>
<dbReference type="GO" id="GO:0006635">
    <property type="term" value="P:fatty acid beta-oxidation"/>
    <property type="evidence" value="ECO:0007669"/>
    <property type="project" value="TreeGrafter"/>
</dbReference>
<dbReference type="Gene3D" id="3.40.50.720">
    <property type="entry name" value="NAD(P)-binding Rossmann-like Domain"/>
    <property type="match status" value="1"/>
</dbReference>
<dbReference type="PRINTS" id="PR00081">
    <property type="entry name" value="GDHRDH"/>
</dbReference>
<feature type="region of interest" description="Disordered" evidence="2">
    <location>
        <begin position="82"/>
        <end position="109"/>
    </location>
</feature>
<feature type="region of interest" description="Disordered" evidence="2">
    <location>
        <begin position="34"/>
        <end position="66"/>
    </location>
</feature>
<dbReference type="GO" id="GO:0008670">
    <property type="term" value="F:2,4-dienoyl-CoA reductase (NADPH) activity"/>
    <property type="evidence" value="ECO:0007669"/>
    <property type="project" value="TreeGrafter"/>
</dbReference>
<protein>
    <submittedName>
        <fullName evidence="3">Uncharacterized protein</fullName>
    </submittedName>
</protein>
<evidence type="ECO:0000256" key="1">
    <source>
        <dbReference type="ARBA" id="ARBA00023002"/>
    </source>
</evidence>
<keyword evidence="1" id="KW-0560">Oxidoreductase</keyword>
<dbReference type="EMBL" id="KN847317">
    <property type="protein sequence ID" value="KIW60415.1"/>
    <property type="molecule type" value="Genomic_DNA"/>
</dbReference>
<accession>A0A0D2F0G0</accession>
<feature type="compositionally biased region" description="Polar residues" evidence="2">
    <location>
        <begin position="146"/>
        <end position="155"/>
    </location>
</feature>
<reference evidence="3 4" key="1">
    <citation type="submission" date="2015-01" db="EMBL/GenBank/DDBJ databases">
        <title>The Genome Sequence of Exophiala xenobiotica CBS118157.</title>
        <authorList>
            <consortium name="The Broad Institute Genomics Platform"/>
            <person name="Cuomo C."/>
            <person name="de Hoog S."/>
            <person name="Gorbushina A."/>
            <person name="Stielow B."/>
            <person name="Teixiera M."/>
            <person name="Abouelleil A."/>
            <person name="Chapman S.B."/>
            <person name="Priest M."/>
            <person name="Young S.K."/>
            <person name="Wortman J."/>
            <person name="Nusbaum C."/>
            <person name="Birren B."/>
        </authorList>
    </citation>
    <scope>NUCLEOTIDE SEQUENCE [LARGE SCALE GENOMIC DNA]</scope>
    <source>
        <strain evidence="3 4">CBS 118157</strain>
    </source>
</reference>
<dbReference type="OrthoDB" id="47007at2759"/>
<dbReference type="CDD" id="cd05233">
    <property type="entry name" value="SDR_c"/>
    <property type="match status" value="1"/>
</dbReference>
<gene>
    <name evidence="3" type="ORF">PV05_00631</name>
</gene>
<feature type="compositionally biased region" description="Basic and acidic residues" evidence="2">
    <location>
        <begin position="51"/>
        <end position="64"/>
    </location>
</feature>
<feature type="compositionally biased region" description="Basic and acidic residues" evidence="2">
    <location>
        <begin position="129"/>
        <end position="145"/>
    </location>
</feature>
<name>A0A0D2F0G0_9EURO</name>
<feature type="compositionally biased region" description="Polar residues" evidence="2">
    <location>
        <begin position="94"/>
        <end position="105"/>
    </location>
</feature>
<dbReference type="HOGENOM" id="CLU_609780_0_0_1"/>
<dbReference type="InterPro" id="IPR036291">
    <property type="entry name" value="NAD(P)-bd_dom_sf"/>
</dbReference>
<organism evidence="3 4">
    <name type="scientific">Exophiala xenobiotica</name>
    <dbReference type="NCBI Taxonomy" id="348802"/>
    <lineage>
        <taxon>Eukaryota</taxon>
        <taxon>Fungi</taxon>
        <taxon>Dikarya</taxon>
        <taxon>Ascomycota</taxon>
        <taxon>Pezizomycotina</taxon>
        <taxon>Eurotiomycetes</taxon>
        <taxon>Chaetothyriomycetidae</taxon>
        <taxon>Chaetothyriales</taxon>
        <taxon>Herpotrichiellaceae</taxon>
        <taxon>Exophiala</taxon>
    </lineage>
</organism>
<proteinExistence type="predicted"/>